<evidence type="ECO:0000256" key="3">
    <source>
        <dbReference type="ARBA" id="ARBA00004514"/>
    </source>
</evidence>
<dbReference type="GO" id="GO:0006096">
    <property type="term" value="P:glycolytic process"/>
    <property type="evidence" value="ECO:0007669"/>
    <property type="project" value="UniProtKB-KW"/>
</dbReference>
<evidence type="ECO:0000256" key="1">
    <source>
        <dbReference type="ARBA" id="ARBA00004123"/>
    </source>
</evidence>
<dbReference type="GO" id="GO:0016740">
    <property type="term" value="F:transferase activity"/>
    <property type="evidence" value="ECO:0007669"/>
    <property type="project" value="UniProtKB-KW"/>
</dbReference>
<evidence type="ECO:0000256" key="19">
    <source>
        <dbReference type="ARBA" id="ARBA00046997"/>
    </source>
</evidence>
<dbReference type="Pfam" id="PF02800">
    <property type="entry name" value="Gp_dh_C"/>
    <property type="match status" value="1"/>
</dbReference>
<proteinExistence type="inferred from homology"/>
<keyword evidence="10" id="KW-0053">Apoptosis</keyword>
<gene>
    <name evidence="23" type="ORF">HPG69_014732</name>
</gene>
<dbReference type="GO" id="GO:0006417">
    <property type="term" value="P:regulation of translation"/>
    <property type="evidence" value="ECO:0007669"/>
    <property type="project" value="UniProtKB-KW"/>
</dbReference>
<feature type="domain" description="Glyceraldehyde 3-phosphate dehydrogenase catalytic" evidence="22">
    <location>
        <begin position="2"/>
        <end position="71"/>
    </location>
</feature>
<dbReference type="AlphaFoldDB" id="A0A7J7EY07"/>
<dbReference type="InterPro" id="IPR020831">
    <property type="entry name" value="GlycerAld/Erythrose_P_DH"/>
</dbReference>
<dbReference type="SUPFAM" id="SSF55347">
    <property type="entry name" value="Glyceraldehyde-3-phosphate dehydrogenase-like, C-terminal domain"/>
    <property type="match status" value="1"/>
</dbReference>
<keyword evidence="12" id="KW-0810">Translation regulation</keyword>
<organism evidence="23 24">
    <name type="scientific">Diceros bicornis minor</name>
    <name type="common">South-central black rhinoceros</name>
    <dbReference type="NCBI Taxonomy" id="77932"/>
    <lineage>
        <taxon>Eukaryota</taxon>
        <taxon>Metazoa</taxon>
        <taxon>Chordata</taxon>
        <taxon>Craniata</taxon>
        <taxon>Vertebrata</taxon>
        <taxon>Euteleostomi</taxon>
        <taxon>Mammalia</taxon>
        <taxon>Eutheria</taxon>
        <taxon>Laurasiatheria</taxon>
        <taxon>Perissodactyla</taxon>
        <taxon>Rhinocerotidae</taxon>
        <taxon>Diceros</taxon>
    </lineage>
</organism>
<comment type="similarity">
    <text evidence="5">Belongs to the glyceraldehyde-3-phosphate dehydrogenase family.</text>
</comment>
<dbReference type="GO" id="GO:0005829">
    <property type="term" value="C:cytosol"/>
    <property type="evidence" value="ECO:0007669"/>
    <property type="project" value="UniProtKB-SubCell"/>
</dbReference>
<dbReference type="FunFam" id="3.40.50.720:FF:000636">
    <property type="entry name" value="Glyceraldehyde-3-phosphate dehydrogenase 2, cytosolic"/>
    <property type="match status" value="1"/>
</dbReference>
<keyword evidence="16" id="KW-0206">Cytoskeleton</keyword>
<evidence type="ECO:0000256" key="17">
    <source>
        <dbReference type="ARBA" id="ARBA00023242"/>
    </source>
</evidence>
<evidence type="ECO:0000256" key="20">
    <source>
        <dbReference type="ARBA" id="ARBA00047698"/>
    </source>
</evidence>
<evidence type="ECO:0000313" key="24">
    <source>
        <dbReference type="Proteomes" id="UP000551758"/>
    </source>
</evidence>
<comment type="subunit">
    <text evidence="19">Homotetramer. Interacts with TPPP; the interaction is direct. Interacts (when S-nitrosylated) with SIAH1; leading to nuclear translocation. Interacts with RILPL1/GOSPEL, leading to prevent the interaction between GAPDH and SIAH1 and prevent nuclear translocation. Interacts with CHP1; the interaction increases the binding of CHP1 with microtubules. Associates with microtubules. Interacts with EIF1AD, USP25, PRKCI and WARS1. Interacts with phosphorylated RPL13A; inhibited by oxidatively-modified low-densitity lipoprotein (LDL(ox)). Component of the GAIT complex. Interacts with FKBP6; leading to inhibit GAPDH catalytic activity. Interacts with TRAF2, promoting TRAF2 ubiquitination. Interacts with TRAF3, promoting TRAF3 ubiquitination.</text>
</comment>
<evidence type="ECO:0000256" key="2">
    <source>
        <dbReference type="ARBA" id="ARBA00004245"/>
    </source>
</evidence>
<keyword evidence="13" id="KW-0560">Oxidoreductase</keyword>
<keyword evidence="24" id="KW-1185">Reference proteome</keyword>
<dbReference type="GO" id="GO:0006915">
    <property type="term" value="P:apoptotic process"/>
    <property type="evidence" value="ECO:0007669"/>
    <property type="project" value="UniProtKB-KW"/>
</dbReference>
<evidence type="ECO:0000256" key="16">
    <source>
        <dbReference type="ARBA" id="ARBA00023212"/>
    </source>
</evidence>
<evidence type="ECO:0000256" key="13">
    <source>
        <dbReference type="ARBA" id="ARBA00023002"/>
    </source>
</evidence>
<evidence type="ECO:0000256" key="10">
    <source>
        <dbReference type="ARBA" id="ARBA00022703"/>
    </source>
</evidence>
<dbReference type="PANTHER" id="PTHR10836">
    <property type="entry name" value="GLYCERALDEHYDE 3-PHOSPHATE DEHYDROGENASE"/>
    <property type="match status" value="1"/>
</dbReference>
<evidence type="ECO:0000313" key="23">
    <source>
        <dbReference type="EMBL" id="KAF5920695.1"/>
    </source>
</evidence>
<evidence type="ECO:0000256" key="5">
    <source>
        <dbReference type="ARBA" id="ARBA00007406"/>
    </source>
</evidence>
<sequence>MDLNCCTGNAAKYDNIKNLVKQKSEGPLKGILVYSEDQVVFCDFNSDTHPSPLDAGASIALNNHFVKFILWFDNEFGYSNRVVDLMIYKASKE</sequence>
<evidence type="ECO:0000259" key="22">
    <source>
        <dbReference type="Pfam" id="PF02800"/>
    </source>
</evidence>
<evidence type="ECO:0000256" key="8">
    <source>
        <dbReference type="ARBA" id="ARBA00022490"/>
    </source>
</evidence>
<dbReference type="PANTHER" id="PTHR10836:SF111">
    <property type="entry name" value="GLYCERALDEHYDE-3-PHOSPHATE DEHYDROGENASE"/>
    <property type="match status" value="1"/>
</dbReference>
<name>A0A7J7EY07_DICBM</name>
<keyword evidence="8" id="KW-0963">Cytoplasm</keyword>
<dbReference type="EC" id="1.2.1.12" evidence="6"/>
<dbReference type="InterPro" id="IPR020829">
    <property type="entry name" value="GlycerAld_3-P_DH_cat"/>
</dbReference>
<comment type="caution">
    <text evidence="23">The sequence shown here is derived from an EMBL/GenBank/DDBJ whole genome shotgun (WGS) entry which is preliminary data.</text>
</comment>
<keyword evidence="14" id="KW-0520">NAD</keyword>
<dbReference type="GO" id="GO:0004365">
    <property type="term" value="F:glyceraldehyde-3-phosphate dehydrogenase (NAD+) (phosphorylating) activity"/>
    <property type="evidence" value="ECO:0007669"/>
    <property type="project" value="UniProtKB-EC"/>
</dbReference>
<accession>A0A7J7EY07</accession>
<evidence type="ECO:0000256" key="11">
    <source>
        <dbReference type="ARBA" id="ARBA00022799"/>
    </source>
</evidence>
<evidence type="ECO:0000256" key="6">
    <source>
        <dbReference type="ARBA" id="ARBA00013119"/>
    </source>
</evidence>
<keyword evidence="17" id="KW-0539">Nucleus</keyword>
<evidence type="ECO:0000256" key="12">
    <source>
        <dbReference type="ARBA" id="ARBA00022845"/>
    </source>
</evidence>
<dbReference type="GO" id="GO:0005634">
    <property type="term" value="C:nucleus"/>
    <property type="evidence" value="ECO:0007669"/>
    <property type="project" value="UniProtKB-SubCell"/>
</dbReference>
<evidence type="ECO:0000256" key="14">
    <source>
        <dbReference type="ARBA" id="ARBA00023027"/>
    </source>
</evidence>
<evidence type="ECO:0000256" key="15">
    <source>
        <dbReference type="ARBA" id="ARBA00023152"/>
    </source>
</evidence>
<comment type="catalytic activity">
    <reaction evidence="21">
        <text>S-nitroso-L-cysteinyl-[GAPDH] + L-cysteinyl-[protein] = L-cysteinyl-[GAPDH] + S-nitroso-L-cysteinyl-[protein]</text>
        <dbReference type="Rhea" id="RHEA:66684"/>
        <dbReference type="Rhea" id="RHEA-COMP:10131"/>
        <dbReference type="Rhea" id="RHEA-COMP:17089"/>
        <dbReference type="Rhea" id="RHEA-COMP:17090"/>
        <dbReference type="Rhea" id="RHEA-COMP:17091"/>
        <dbReference type="ChEBI" id="CHEBI:29950"/>
        <dbReference type="ChEBI" id="CHEBI:149494"/>
    </reaction>
    <physiologicalReaction direction="left-to-right" evidence="21">
        <dbReference type="Rhea" id="RHEA:66685"/>
    </physiologicalReaction>
</comment>
<dbReference type="Gene3D" id="3.30.360.10">
    <property type="entry name" value="Dihydrodipicolinate Reductase, domain 2"/>
    <property type="match status" value="1"/>
</dbReference>
<evidence type="ECO:0000256" key="4">
    <source>
        <dbReference type="ARBA" id="ARBA00004869"/>
    </source>
</evidence>
<dbReference type="Proteomes" id="UP000551758">
    <property type="component" value="Unassembled WGS sequence"/>
</dbReference>
<comment type="pathway">
    <text evidence="4">Carbohydrate degradation; glycolysis; pyruvate from D-glyceraldehyde 3-phosphate: step 1/5.</text>
</comment>
<evidence type="ECO:0000256" key="21">
    <source>
        <dbReference type="ARBA" id="ARBA00048005"/>
    </source>
</evidence>
<protein>
    <recommendedName>
        <fullName evidence="7">Glyceraldehyde-3-phosphate dehydrogenase</fullName>
        <ecNumber evidence="6">1.2.1.12</ecNumber>
    </recommendedName>
    <alternativeName>
        <fullName evidence="18">Peptidyl-cysteine S-nitrosylase GAPDH</fullName>
    </alternativeName>
</protein>
<keyword evidence="15" id="KW-0324">Glycolysis</keyword>
<evidence type="ECO:0000256" key="18">
    <source>
        <dbReference type="ARBA" id="ARBA00031890"/>
    </source>
</evidence>
<dbReference type="GO" id="GO:0005856">
    <property type="term" value="C:cytoskeleton"/>
    <property type="evidence" value="ECO:0007669"/>
    <property type="project" value="UniProtKB-SubCell"/>
</dbReference>
<keyword evidence="9" id="KW-0808">Transferase</keyword>
<reference evidence="23 24" key="1">
    <citation type="journal article" date="2020" name="Mol. Biol. Evol.">
        <title>Interspecific Gene Flow and the Evolution of Specialization in Black and White Rhinoceros.</title>
        <authorList>
            <person name="Moodley Y."/>
            <person name="Westbury M.V."/>
            <person name="Russo I.M."/>
            <person name="Gopalakrishnan S."/>
            <person name="Rakotoarivelo A."/>
            <person name="Olsen R.A."/>
            <person name="Prost S."/>
            <person name="Tunstall T."/>
            <person name="Ryder O.A."/>
            <person name="Dalen L."/>
            <person name="Bruford M.W."/>
        </authorList>
    </citation>
    <scope>NUCLEOTIDE SEQUENCE [LARGE SCALE GENOMIC DNA]</scope>
    <source>
        <strain evidence="23">SBR-YM</strain>
        <tissue evidence="23">Skin</tissue>
    </source>
</reference>
<keyword evidence="11" id="KW-0702">S-nitrosylation</keyword>
<comment type="catalytic activity">
    <reaction evidence="20">
        <text>D-glyceraldehyde 3-phosphate + phosphate + NAD(+) = (2R)-3-phospho-glyceroyl phosphate + NADH + H(+)</text>
        <dbReference type="Rhea" id="RHEA:10300"/>
        <dbReference type="ChEBI" id="CHEBI:15378"/>
        <dbReference type="ChEBI" id="CHEBI:43474"/>
        <dbReference type="ChEBI" id="CHEBI:57540"/>
        <dbReference type="ChEBI" id="CHEBI:57604"/>
        <dbReference type="ChEBI" id="CHEBI:57945"/>
        <dbReference type="ChEBI" id="CHEBI:59776"/>
        <dbReference type="EC" id="1.2.1.12"/>
    </reaction>
</comment>
<comment type="subcellular location">
    <subcellularLocation>
        <location evidence="2">Cytoplasm</location>
        <location evidence="2">Cytoskeleton</location>
    </subcellularLocation>
    <subcellularLocation>
        <location evidence="3">Cytoplasm</location>
        <location evidence="3">Cytosol</location>
    </subcellularLocation>
    <subcellularLocation>
        <location evidence="1">Nucleus</location>
    </subcellularLocation>
</comment>
<evidence type="ECO:0000256" key="7">
    <source>
        <dbReference type="ARBA" id="ARBA00021022"/>
    </source>
</evidence>
<dbReference type="EMBL" id="JACDTQ010001936">
    <property type="protein sequence ID" value="KAF5920695.1"/>
    <property type="molecule type" value="Genomic_DNA"/>
</dbReference>
<evidence type="ECO:0000256" key="9">
    <source>
        <dbReference type="ARBA" id="ARBA00022679"/>
    </source>
</evidence>